<dbReference type="AlphaFoldDB" id="A0A9X2B055"/>
<feature type="region of interest" description="Disordered" evidence="1">
    <location>
        <begin position="35"/>
        <end position="61"/>
    </location>
</feature>
<feature type="region of interest" description="Disordered" evidence="1">
    <location>
        <begin position="1"/>
        <end position="23"/>
    </location>
</feature>
<sequence>MADYEKINWQNGEAGGTPTSAENFNRMDDGIATAQSTADAAQSAADAAQRTADSKADPGDIPDVTGFVTQADIDSAVEGLAAASDIPDVSGLATQSDLDAALARIAVLEDAGNGA</sequence>
<name>A0A9X2B055_9CORY</name>
<evidence type="ECO:0000256" key="1">
    <source>
        <dbReference type="SAM" id="MobiDB-lite"/>
    </source>
</evidence>
<protein>
    <submittedName>
        <fullName evidence="2">Uncharacterized protein</fullName>
    </submittedName>
</protein>
<comment type="caution">
    <text evidence="2">The sequence shown here is derived from an EMBL/GenBank/DDBJ whole genome shotgun (WGS) entry which is preliminary data.</text>
</comment>
<organism evidence="2 3">
    <name type="scientific">Corynebacterium kalidii</name>
    <dbReference type="NCBI Taxonomy" id="2931982"/>
    <lineage>
        <taxon>Bacteria</taxon>
        <taxon>Bacillati</taxon>
        <taxon>Actinomycetota</taxon>
        <taxon>Actinomycetes</taxon>
        <taxon>Mycobacteriales</taxon>
        <taxon>Corynebacteriaceae</taxon>
        <taxon>Corynebacterium</taxon>
    </lineage>
</organism>
<evidence type="ECO:0000313" key="3">
    <source>
        <dbReference type="Proteomes" id="UP001139207"/>
    </source>
</evidence>
<feature type="compositionally biased region" description="Low complexity" evidence="1">
    <location>
        <begin position="35"/>
        <end position="51"/>
    </location>
</feature>
<proteinExistence type="predicted"/>
<accession>A0A9X2B055</accession>
<gene>
    <name evidence="2" type="ORF">MUN33_11210</name>
</gene>
<dbReference type="RefSeq" id="WP_244805001.1">
    <property type="nucleotide sequence ID" value="NZ_JALIEA010000017.1"/>
</dbReference>
<reference evidence="2" key="1">
    <citation type="submission" date="2022-04" db="EMBL/GenBank/DDBJ databases">
        <title>Corynebacterium kalidii LD5P10.</title>
        <authorList>
            <person name="Sun J.Q."/>
        </authorList>
    </citation>
    <scope>NUCLEOTIDE SEQUENCE</scope>
    <source>
        <strain evidence="2">LD5P10</strain>
    </source>
</reference>
<keyword evidence="3" id="KW-1185">Reference proteome</keyword>
<dbReference type="Proteomes" id="UP001139207">
    <property type="component" value="Unassembled WGS sequence"/>
</dbReference>
<evidence type="ECO:0000313" key="2">
    <source>
        <dbReference type="EMBL" id="MCJ7859272.1"/>
    </source>
</evidence>
<dbReference type="EMBL" id="JALIEA010000017">
    <property type="protein sequence ID" value="MCJ7859272.1"/>
    <property type="molecule type" value="Genomic_DNA"/>
</dbReference>